<dbReference type="InterPro" id="IPR036412">
    <property type="entry name" value="HAD-like_sf"/>
</dbReference>
<dbReference type="RefSeq" id="WP_382371585.1">
    <property type="nucleotide sequence ID" value="NZ_JBHLWB010000009.1"/>
</dbReference>
<dbReference type="NCBIfam" id="TIGR01549">
    <property type="entry name" value="HAD-SF-IA-v1"/>
    <property type="match status" value="1"/>
</dbReference>
<comment type="catalytic activity">
    <reaction evidence="1">
        <text>2-phosphoglycolate + H2O = glycolate + phosphate</text>
        <dbReference type="Rhea" id="RHEA:14369"/>
        <dbReference type="ChEBI" id="CHEBI:15377"/>
        <dbReference type="ChEBI" id="CHEBI:29805"/>
        <dbReference type="ChEBI" id="CHEBI:43474"/>
        <dbReference type="ChEBI" id="CHEBI:58033"/>
        <dbReference type="EC" id="3.1.3.18"/>
    </reaction>
</comment>
<dbReference type="PANTHER" id="PTHR43434:SF1">
    <property type="entry name" value="PHOSPHOGLYCOLATE PHOSPHATASE"/>
    <property type="match status" value="1"/>
</dbReference>
<dbReference type="Gene3D" id="3.40.50.1000">
    <property type="entry name" value="HAD superfamily/HAD-like"/>
    <property type="match status" value="1"/>
</dbReference>
<dbReference type="InterPro" id="IPR041492">
    <property type="entry name" value="HAD_2"/>
</dbReference>
<dbReference type="Gene3D" id="1.10.150.240">
    <property type="entry name" value="Putative phosphatase, domain 2"/>
    <property type="match status" value="1"/>
</dbReference>
<dbReference type="SFLD" id="SFLDG01135">
    <property type="entry name" value="C1.5.6:_HAD__Beta-PGM__Phospha"/>
    <property type="match status" value="1"/>
</dbReference>
<comment type="pathway">
    <text evidence="2">Organic acid metabolism; glycolate biosynthesis; glycolate from 2-phosphoglycolate: step 1/1.</text>
</comment>
<keyword evidence="6" id="KW-1185">Reference proteome</keyword>
<protein>
    <recommendedName>
        <fullName evidence="4">phosphoglycolate phosphatase</fullName>
        <ecNumber evidence="4">3.1.3.18</ecNumber>
    </recommendedName>
</protein>
<dbReference type="InterPro" id="IPR006439">
    <property type="entry name" value="HAD-SF_hydro_IA"/>
</dbReference>
<dbReference type="InterPro" id="IPR023214">
    <property type="entry name" value="HAD_sf"/>
</dbReference>
<name>A0ABV6H2H4_9PAST</name>
<dbReference type="InterPro" id="IPR023198">
    <property type="entry name" value="PGP-like_dom2"/>
</dbReference>
<evidence type="ECO:0000313" key="5">
    <source>
        <dbReference type="EMBL" id="MFC0309809.1"/>
    </source>
</evidence>
<evidence type="ECO:0000256" key="1">
    <source>
        <dbReference type="ARBA" id="ARBA00000830"/>
    </source>
</evidence>
<dbReference type="GO" id="GO:0016787">
    <property type="term" value="F:hydrolase activity"/>
    <property type="evidence" value="ECO:0007669"/>
    <property type="project" value="UniProtKB-KW"/>
</dbReference>
<dbReference type="SUPFAM" id="SSF56784">
    <property type="entry name" value="HAD-like"/>
    <property type="match status" value="1"/>
</dbReference>
<dbReference type="InterPro" id="IPR050155">
    <property type="entry name" value="HAD-like_hydrolase_sf"/>
</dbReference>
<reference evidence="5 6" key="1">
    <citation type="submission" date="2024-09" db="EMBL/GenBank/DDBJ databases">
        <authorList>
            <person name="Sun Q."/>
            <person name="Mori K."/>
        </authorList>
    </citation>
    <scope>NUCLEOTIDE SEQUENCE [LARGE SCALE GENOMIC DNA]</scope>
    <source>
        <strain evidence="5 6">CCM 7539</strain>
    </source>
</reference>
<evidence type="ECO:0000313" key="6">
    <source>
        <dbReference type="Proteomes" id="UP001589767"/>
    </source>
</evidence>
<keyword evidence="5" id="KW-0378">Hydrolase</keyword>
<organism evidence="5 6">
    <name type="scientific">Gallibacterium trehalosifermentans</name>
    <dbReference type="NCBI Taxonomy" id="516935"/>
    <lineage>
        <taxon>Bacteria</taxon>
        <taxon>Pseudomonadati</taxon>
        <taxon>Pseudomonadota</taxon>
        <taxon>Gammaproteobacteria</taxon>
        <taxon>Pasteurellales</taxon>
        <taxon>Pasteurellaceae</taxon>
        <taxon>Gallibacterium</taxon>
    </lineage>
</organism>
<sequence length="223" mass="25466">MLQAIIFDMDGVIVDTEYVEFTAQREFIERLKQHHQPITLAQQSEVVGKSLKEIPAVIKKLSGSPLSLDKIREQYYLFWDNLFEQLDYRAIFRQDINCIIEFAKQQQIKMAVASSSSQQHIERILTACGIKDAFDCIVSGEMFARSKPDPTIYRYTLAQLGVNAENAIAIEDSFYGMQAAKAAGLTVIGYEEKRMVIDQSLADYMGKDMNEILRIINTLHQQQ</sequence>
<dbReference type="PANTHER" id="PTHR43434">
    <property type="entry name" value="PHOSPHOGLYCOLATE PHOSPHATASE"/>
    <property type="match status" value="1"/>
</dbReference>
<proteinExistence type="inferred from homology"/>
<dbReference type="Pfam" id="PF13419">
    <property type="entry name" value="HAD_2"/>
    <property type="match status" value="1"/>
</dbReference>
<evidence type="ECO:0000256" key="3">
    <source>
        <dbReference type="ARBA" id="ARBA00006171"/>
    </source>
</evidence>
<gene>
    <name evidence="5" type="ORF">ACFFHK_08855</name>
</gene>
<dbReference type="EC" id="3.1.3.18" evidence="4"/>
<dbReference type="SFLD" id="SFLDS00003">
    <property type="entry name" value="Haloacid_Dehalogenase"/>
    <property type="match status" value="1"/>
</dbReference>
<accession>A0ABV6H2H4</accession>
<dbReference type="PRINTS" id="PR00413">
    <property type="entry name" value="HADHALOGNASE"/>
</dbReference>
<evidence type="ECO:0000256" key="2">
    <source>
        <dbReference type="ARBA" id="ARBA00004818"/>
    </source>
</evidence>
<dbReference type="SFLD" id="SFLDG01129">
    <property type="entry name" value="C1.5:_HAD__Beta-PGM__Phosphata"/>
    <property type="match status" value="1"/>
</dbReference>
<dbReference type="NCBIfam" id="TIGR01509">
    <property type="entry name" value="HAD-SF-IA-v3"/>
    <property type="match status" value="1"/>
</dbReference>
<comment type="caution">
    <text evidence="5">The sequence shown here is derived from an EMBL/GenBank/DDBJ whole genome shotgun (WGS) entry which is preliminary data.</text>
</comment>
<comment type="similarity">
    <text evidence="3">Belongs to the HAD-like hydrolase superfamily. CbbY/CbbZ/Gph/YieH family.</text>
</comment>
<dbReference type="Proteomes" id="UP001589767">
    <property type="component" value="Unassembled WGS sequence"/>
</dbReference>
<evidence type="ECO:0000256" key="4">
    <source>
        <dbReference type="ARBA" id="ARBA00013078"/>
    </source>
</evidence>
<dbReference type="EMBL" id="JBHLWB010000009">
    <property type="protein sequence ID" value="MFC0309809.1"/>
    <property type="molecule type" value="Genomic_DNA"/>
</dbReference>